<organism evidence="1 2">
    <name type="scientific">Staphylococcus piscifermentans</name>
    <dbReference type="NCBI Taxonomy" id="70258"/>
    <lineage>
        <taxon>Bacteria</taxon>
        <taxon>Bacillati</taxon>
        <taxon>Bacillota</taxon>
        <taxon>Bacilli</taxon>
        <taxon>Bacillales</taxon>
        <taxon>Staphylococcaceae</taxon>
        <taxon>Staphylococcus</taxon>
    </lineage>
</organism>
<gene>
    <name evidence="1" type="ORF">SPI02_23040</name>
</gene>
<sequence>MTRPASFLVEGTLKDILEVLPKISNNPKYDVTEIFKLDDPEAALYRYFAKEISTKEKKTIENLIKDTYYLAHIGEDEAKNLKYLSMTNYLLPIEKEVYYVDNEFLNNYNHYVLKDKYPELPAVSLEVKNTVSGDYLIEKERREEDNITFKDFLDFHYSVDELKNICRTHKIKGFSKGPKSHIIQLIEADFRANPDNYLSGYPKSAYALLAYLIIEDRNSISFLRAHGLNLAFFIAAESFRGLTYYIPADTLGIVKSFFQEHQMDPSDYIKSEDKEFYEGLPALEEEDFDWEADIDWEKELKDVDPELTEQAQSILEYLENMTPEGHVLTYLADIYGIVSYTFAAKMLNHLLEENNSEAEVKAIAKDTFEDSELKEQVYINPALVDVYPDIEEYYEDTPYYEPESLEDLTEYDDKHLHGQDPNTQDAIKFFRKLIKDNDEDFQLMSIDLLILSPLKSLITFEDADQILQELKNADSVRKFNELEAKRQLKKIYNHIRLWKYRGHTKAEFDAMQNN</sequence>
<proteinExistence type="predicted"/>
<dbReference type="OrthoDB" id="2416978at2"/>
<name>A0A239TJB1_9STAP</name>
<reference evidence="1 2" key="1">
    <citation type="submission" date="2019-07" db="EMBL/GenBank/DDBJ databases">
        <title>Whole genome shotgun sequence of Staphylococcus piscifermentans NBRC 109625.</title>
        <authorList>
            <person name="Hosoyama A."/>
            <person name="Uohara A."/>
            <person name="Ohji S."/>
            <person name="Ichikawa N."/>
        </authorList>
    </citation>
    <scope>NUCLEOTIDE SEQUENCE [LARGE SCALE GENOMIC DNA]</scope>
    <source>
        <strain evidence="1 2">NBRC 109625</strain>
    </source>
</reference>
<dbReference type="Proteomes" id="UP000321736">
    <property type="component" value="Unassembled WGS sequence"/>
</dbReference>
<dbReference type="EMBL" id="BKAR01000041">
    <property type="protein sequence ID" value="GEP85719.1"/>
    <property type="molecule type" value="Genomic_DNA"/>
</dbReference>
<evidence type="ECO:0000313" key="2">
    <source>
        <dbReference type="Proteomes" id="UP000321736"/>
    </source>
</evidence>
<dbReference type="AlphaFoldDB" id="A0A239TJB1"/>
<protein>
    <submittedName>
        <fullName evidence="1">Uncharacterized protein</fullName>
    </submittedName>
</protein>
<evidence type="ECO:0000313" key="1">
    <source>
        <dbReference type="EMBL" id="GEP85719.1"/>
    </source>
</evidence>
<comment type="caution">
    <text evidence="1">The sequence shown here is derived from an EMBL/GenBank/DDBJ whole genome shotgun (WGS) entry which is preliminary data.</text>
</comment>
<accession>A0A239TJB1</accession>
<dbReference type="RefSeq" id="WP_095103074.1">
    <property type="nucleotide sequence ID" value="NZ_BKAR01000041.1"/>
</dbReference>
<keyword evidence="2" id="KW-1185">Reference proteome</keyword>